<gene>
    <name evidence="2" type="ORF">G6011_11223</name>
</gene>
<dbReference type="Proteomes" id="UP001199106">
    <property type="component" value="Unassembled WGS sequence"/>
</dbReference>
<dbReference type="AlphaFoldDB" id="A0AAD4NRZ9"/>
<comment type="caution">
    <text evidence="2">The sequence shown here is derived from an EMBL/GenBank/DDBJ whole genome shotgun (WGS) entry which is preliminary data.</text>
</comment>
<evidence type="ECO:0000313" key="2">
    <source>
        <dbReference type="EMBL" id="KAG9192489.1"/>
    </source>
</evidence>
<name>A0AAD4NRZ9_9PLEO</name>
<organism evidence="2 3">
    <name type="scientific">Alternaria panax</name>
    <dbReference type="NCBI Taxonomy" id="48097"/>
    <lineage>
        <taxon>Eukaryota</taxon>
        <taxon>Fungi</taxon>
        <taxon>Dikarya</taxon>
        <taxon>Ascomycota</taxon>
        <taxon>Pezizomycotina</taxon>
        <taxon>Dothideomycetes</taxon>
        <taxon>Pleosporomycetidae</taxon>
        <taxon>Pleosporales</taxon>
        <taxon>Pleosporineae</taxon>
        <taxon>Pleosporaceae</taxon>
        <taxon>Alternaria</taxon>
        <taxon>Alternaria sect. Panax</taxon>
    </lineage>
</organism>
<sequence length="358" mass="41244">MQKDTHLTFREIHGGPEAMLASMREIQELALYRKQPDQLLSLRFLSLAVENLPDHQQRSDTVYLQLSPLIPIPGPYLTISYTWQHSRSMTNDIPQYVVLRPGAASVQVDSELNHVMYRTFRFAAHQGIHHFWIDQLCVDQTDPLDVEKHLQSTNTRDCLTIEDDLIISIDHIQHIIQASRKNDKVPKGSMPSSPAREQARRLWELFREFFVERAIIAGKTNSIFWNRYIMKAIDKCDNLVVSDRLAIHSNIRHHNWRLRTTQLQNARYSYSTCSLVLVLSNYLLFSEKSSREHFRLPIDQTVVEVIGMMGASEQLCLVHQPPSSEGETTIVFPLWTEKSLEKITSASQVQLDVGLSSK</sequence>
<feature type="domain" description="Heterokaryon incompatibility" evidence="1">
    <location>
        <begin position="76"/>
        <end position="151"/>
    </location>
</feature>
<evidence type="ECO:0000313" key="3">
    <source>
        <dbReference type="Proteomes" id="UP001199106"/>
    </source>
</evidence>
<dbReference type="Pfam" id="PF06985">
    <property type="entry name" value="HET"/>
    <property type="match status" value="1"/>
</dbReference>
<keyword evidence="3" id="KW-1185">Reference proteome</keyword>
<reference evidence="2" key="1">
    <citation type="submission" date="2021-07" db="EMBL/GenBank/DDBJ databases">
        <title>Genome Resource of American Ginseng Black Spot Pathogen Alternaria panax.</title>
        <authorList>
            <person name="Qiu C."/>
            <person name="Wang W."/>
            <person name="Liu Z."/>
        </authorList>
    </citation>
    <scope>NUCLEOTIDE SEQUENCE</scope>
    <source>
        <strain evidence="2">BNCC115425</strain>
    </source>
</reference>
<dbReference type="InterPro" id="IPR010730">
    <property type="entry name" value="HET"/>
</dbReference>
<evidence type="ECO:0000259" key="1">
    <source>
        <dbReference type="Pfam" id="PF06985"/>
    </source>
</evidence>
<accession>A0AAD4NRZ9</accession>
<protein>
    <recommendedName>
        <fullName evidence="1">Heterokaryon incompatibility domain-containing protein</fullName>
    </recommendedName>
</protein>
<proteinExistence type="predicted"/>
<dbReference type="EMBL" id="JAANER010000003">
    <property type="protein sequence ID" value="KAG9192489.1"/>
    <property type="molecule type" value="Genomic_DNA"/>
</dbReference>